<evidence type="ECO:0000313" key="3">
    <source>
        <dbReference type="Proteomes" id="UP000789405"/>
    </source>
</evidence>
<dbReference type="EMBL" id="CAJVPY010008826">
    <property type="protein sequence ID" value="CAG8701116.1"/>
    <property type="molecule type" value="Genomic_DNA"/>
</dbReference>
<sequence>MALITGKFNDDPKQSPQQQSSQQQFTQQQSLYQQPTIFFTNNDEGVNPDLYPQCEAKVAELEYLAKHLREELTINNLRHIKNVVNNIDRVFTMINDIKSSQCNSKCTNTWNVKPWTMFL</sequence>
<keyword evidence="3" id="KW-1185">Reference proteome</keyword>
<dbReference type="Proteomes" id="UP000789405">
    <property type="component" value="Unassembled WGS sequence"/>
</dbReference>
<feature type="compositionally biased region" description="Low complexity" evidence="1">
    <location>
        <begin position="14"/>
        <end position="29"/>
    </location>
</feature>
<organism evidence="2 3">
    <name type="scientific">Dentiscutata erythropus</name>
    <dbReference type="NCBI Taxonomy" id="1348616"/>
    <lineage>
        <taxon>Eukaryota</taxon>
        <taxon>Fungi</taxon>
        <taxon>Fungi incertae sedis</taxon>
        <taxon>Mucoromycota</taxon>
        <taxon>Glomeromycotina</taxon>
        <taxon>Glomeromycetes</taxon>
        <taxon>Diversisporales</taxon>
        <taxon>Gigasporaceae</taxon>
        <taxon>Dentiscutata</taxon>
    </lineage>
</organism>
<reference evidence="2" key="1">
    <citation type="submission" date="2021-06" db="EMBL/GenBank/DDBJ databases">
        <authorList>
            <person name="Kallberg Y."/>
            <person name="Tangrot J."/>
            <person name="Rosling A."/>
        </authorList>
    </citation>
    <scope>NUCLEOTIDE SEQUENCE</scope>
    <source>
        <strain evidence="2">MA453B</strain>
    </source>
</reference>
<accession>A0A9N9HQU9</accession>
<protein>
    <submittedName>
        <fullName evidence="2">27042_t:CDS:1</fullName>
    </submittedName>
</protein>
<dbReference type="AlphaFoldDB" id="A0A9N9HQU9"/>
<proteinExistence type="predicted"/>
<dbReference type="OrthoDB" id="2406193at2759"/>
<evidence type="ECO:0000256" key="1">
    <source>
        <dbReference type="SAM" id="MobiDB-lite"/>
    </source>
</evidence>
<feature type="region of interest" description="Disordered" evidence="1">
    <location>
        <begin position="1"/>
        <end position="29"/>
    </location>
</feature>
<comment type="caution">
    <text evidence="2">The sequence shown here is derived from an EMBL/GenBank/DDBJ whole genome shotgun (WGS) entry which is preliminary data.</text>
</comment>
<name>A0A9N9HQU9_9GLOM</name>
<gene>
    <name evidence="2" type="ORF">DERYTH_LOCUS12994</name>
</gene>
<evidence type="ECO:0000313" key="2">
    <source>
        <dbReference type="EMBL" id="CAG8701116.1"/>
    </source>
</evidence>